<dbReference type="Gene3D" id="3.40.50.11180">
    <property type="match status" value="1"/>
</dbReference>
<proteinExistence type="inferred from homology"/>
<evidence type="ECO:0000256" key="5">
    <source>
        <dbReference type="ARBA" id="ARBA00022806"/>
    </source>
</evidence>
<dbReference type="EC" id="3.6.4.-" evidence="9"/>
<evidence type="ECO:0000256" key="3">
    <source>
        <dbReference type="ARBA" id="ARBA00022763"/>
    </source>
</evidence>
<dbReference type="GO" id="GO:0003678">
    <property type="term" value="F:DNA helicase activity"/>
    <property type="evidence" value="ECO:0007669"/>
    <property type="project" value="TreeGrafter"/>
</dbReference>
<accession>A0A520MHE5</accession>
<dbReference type="HAMAP" id="MF_00969">
    <property type="entry name" value="TRCF"/>
    <property type="match status" value="1"/>
</dbReference>
<name>A0A520MHE5_9GAMM</name>
<evidence type="ECO:0000256" key="8">
    <source>
        <dbReference type="ARBA" id="ARBA00023204"/>
    </source>
</evidence>
<dbReference type="NCBIfam" id="TIGR00580">
    <property type="entry name" value="mfd"/>
    <property type="match status" value="1"/>
</dbReference>
<dbReference type="InterPro" id="IPR005118">
    <property type="entry name" value="TRCF_C"/>
</dbReference>
<evidence type="ECO:0000313" key="13">
    <source>
        <dbReference type="Proteomes" id="UP000315782"/>
    </source>
</evidence>
<dbReference type="GO" id="GO:0016787">
    <property type="term" value="F:hydrolase activity"/>
    <property type="evidence" value="ECO:0007669"/>
    <property type="project" value="UniProtKB-KW"/>
</dbReference>
<evidence type="ECO:0000256" key="7">
    <source>
        <dbReference type="ARBA" id="ARBA00023125"/>
    </source>
</evidence>
<dbReference type="InterPro" id="IPR041471">
    <property type="entry name" value="UvrB_inter"/>
</dbReference>
<dbReference type="Pfam" id="PF00270">
    <property type="entry name" value="DEAD"/>
    <property type="match status" value="1"/>
</dbReference>
<dbReference type="GO" id="GO:0005524">
    <property type="term" value="F:ATP binding"/>
    <property type="evidence" value="ECO:0007669"/>
    <property type="project" value="UniProtKB-UniRule"/>
</dbReference>
<evidence type="ECO:0000256" key="2">
    <source>
        <dbReference type="ARBA" id="ARBA00022741"/>
    </source>
</evidence>
<keyword evidence="8 9" id="KW-0234">DNA repair</keyword>
<dbReference type="SMART" id="SM01058">
    <property type="entry name" value="CarD_TRCF"/>
    <property type="match status" value="1"/>
</dbReference>
<dbReference type="GO" id="GO:0006355">
    <property type="term" value="P:regulation of DNA-templated transcription"/>
    <property type="evidence" value="ECO:0007669"/>
    <property type="project" value="UniProtKB-UniRule"/>
</dbReference>
<dbReference type="EMBL" id="SHBI01000014">
    <property type="protein sequence ID" value="RZO20648.1"/>
    <property type="molecule type" value="Genomic_DNA"/>
</dbReference>
<dbReference type="InterPro" id="IPR036101">
    <property type="entry name" value="CarD-like/TRCF_RID_sf"/>
</dbReference>
<dbReference type="SUPFAM" id="SSF143517">
    <property type="entry name" value="TRCF domain-like"/>
    <property type="match status" value="1"/>
</dbReference>
<organism evidence="12 13">
    <name type="scientific">SAR86 cluster bacterium</name>
    <dbReference type="NCBI Taxonomy" id="2030880"/>
    <lineage>
        <taxon>Bacteria</taxon>
        <taxon>Pseudomonadati</taxon>
        <taxon>Pseudomonadota</taxon>
        <taxon>Gammaproteobacteria</taxon>
        <taxon>SAR86 cluster</taxon>
    </lineage>
</organism>
<dbReference type="GO" id="GO:0005737">
    <property type="term" value="C:cytoplasm"/>
    <property type="evidence" value="ECO:0007669"/>
    <property type="project" value="UniProtKB-SubCell"/>
</dbReference>
<dbReference type="Pfam" id="PF17757">
    <property type="entry name" value="UvrB_inter"/>
    <property type="match status" value="1"/>
</dbReference>
<protein>
    <recommendedName>
        <fullName evidence="9">Transcription-repair-coupling factor</fullName>
        <shortName evidence="9">TRCF</shortName>
        <ecNumber evidence="9">3.6.4.-</ecNumber>
    </recommendedName>
</protein>
<dbReference type="Pfam" id="PF02559">
    <property type="entry name" value="CarD_TRCF_RID"/>
    <property type="match status" value="1"/>
</dbReference>
<dbReference type="InterPro" id="IPR004576">
    <property type="entry name" value="Mfd"/>
</dbReference>
<keyword evidence="7 9" id="KW-0238">DNA-binding</keyword>
<evidence type="ECO:0000259" key="10">
    <source>
        <dbReference type="PROSITE" id="PS51192"/>
    </source>
</evidence>
<comment type="function">
    <text evidence="9">Couples transcription and DNA repair by recognizing RNA polymerase (RNAP) stalled at DNA lesions. Mediates ATP-dependent release of RNAP and its truncated transcript from the DNA, and recruitment of nucleotide excision repair machinery to the damaged site.</text>
</comment>
<feature type="domain" description="Helicase ATP-binding" evidence="10">
    <location>
        <begin position="578"/>
        <end position="739"/>
    </location>
</feature>
<comment type="subcellular location">
    <subcellularLocation>
        <location evidence="9">Cytoplasm</location>
    </subcellularLocation>
</comment>
<gene>
    <name evidence="9 12" type="primary">mfd</name>
    <name evidence="12" type="ORF">EVA96_02580</name>
</gene>
<dbReference type="Proteomes" id="UP000315782">
    <property type="component" value="Unassembled WGS sequence"/>
</dbReference>
<comment type="similarity">
    <text evidence="9">In the N-terminal section; belongs to the UvrB family.</text>
</comment>
<keyword evidence="3 9" id="KW-0227">DNA damage</keyword>
<dbReference type="AlphaFoldDB" id="A0A520MHE5"/>
<evidence type="ECO:0000256" key="9">
    <source>
        <dbReference type="HAMAP-Rule" id="MF_00969"/>
    </source>
</evidence>
<evidence type="ECO:0000259" key="11">
    <source>
        <dbReference type="PROSITE" id="PS51194"/>
    </source>
</evidence>
<dbReference type="SUPFAM" id="SSF141259">
    <property type="entry name" value="CarD-like"/>
    <property type="match status" value="1"/>
</dbReference>
<dbReference type="GO" id="GO:0000716">
    <property type="term" value="P:transcription-coupled nucleotide-excision repair, DNA damage recognition"/>
    <property type="evidence" value="ECO:0007669"/>
    <property type="project" value="UniProtKB-UniRule"/>
</dbReference>
<dbReference type="GO" id="GO:0003684">
    <property type="term" value="F:damaged DNA binding"/>
    <property type="evidence" value="ECO:0007669"/>
    <property type="project" value="InterPro"/>
</dbReference>
<comment type="caution">
    <text evidence="12">The sequence shown here is derived from an EMBL/GenBank/DDBJ whole genome shotgun (WGS) entry which is preliminary data.</text>
</comment>
<evidence type="ECO:0000256" key="1">
    <source>
        <dbReference type="ARBA" id="ARBA00022490"/>
    </source>
</evidence>
<keyword evidence="2 9" id="KW-0547">Nucleotide-binding</keyword>
<evidence type="ECO:0000256" key="6">
    <source>
        <dbReference type="ARBA" id="ARBA00022840"/>
    </source>
</evidence>
<dbReference type="SMART" id="SM00490">
    <property type="entry name" value="HELICc"/>
    <property type="match status" value="1"/>
</dbReference>
<dbReference type="PANTHER" id="PTHR47964">
    <property type="entry name" value="ATP-DEPENDENT DNA HELICASE HOMOLOG RECG, CHLOROPLASTIC"/>
    <property type="match status" value="1"/>
</dbReference>
<dbReference type="Pfam" id="PF00271">
    <property type="entry name" value="Helicase_C"/>
    <property type="match status" value="1"/>
</dbReference>
<reference evidence="12 13" key="1">
    <citation type="submission" date="2019-02" db="EMBL/GenBank/DDBJ databases">
        <title>Prokaryotic population dynamics and viral predation in marine succession experiment using metagenomics: the confinement effect.</title>
        <authorList>
            <person name="Haro-Moreno J.M."/>
            <person name="Rodriguez-Valera F."/>
            <person name="Lopez-Perez M."/>
        </authorList>
    </citation>
    <scope>NUCLEOTIDE SEQUENCE [LARGE SCALE GENOMIC DNA]</scope>
    <source>
        <strain evidence="12">MED-G163</strain>
    </source>
</reference>
<dbReference type="Gene3D" id="3.90.1150.50">
    <property type="entry name" value="Transcription-repair-coupling factor, D7 domain"/>
    <property type="match status" value="1"/>
</dbReference>
<evidence type="ECO:0000256" key="4">
    <source>
        <dbReference type="ARBA" id="ARBA00022801"/>
    </source>
</evidence>
<dbReference type="InterPro" id="IPR011545">
    <property type="entry name" value="DEAD/DEAH_box_helicase_dom"/>
</dbReference>
<dbReference type="InterPro" id="IPR001650">
    <property type="entry name" value="Helicase_C-like"/>
</dbReference>
<dbReference type="SMART" id="SM00487">
    <property type="entry name" value="DEXDc"/>
    <property type="match status" value="1"/>
</dbReference>
<sequence length="1101" mass="126525">MTKTNDQICATIDHRFAHQLFVANKDKDNALCVIVENAKEAKLLKNELNLYLDATKVDYFPENEILPYDHFSVPESIVKERFKILNSIDNNKIIISTVKNLFEVYPKIDFFKSRKNFNLGNKLSIESFEAILKSLNYLKVNKIDSLNQYSLRGGIVDVYSPIYSNPLRIEIFDDAIESIRLFDVDTQLSIQKITEFNISKGSISSLDESGLKVFKDAWREYFQDYDERDCEIFQKLNNKEITEGSEIYHPLFFQSKSNFFELFSDYKFIINKELSSSIKSYSRFIQQRFNDENIDIKRPLIKPDEMFIKSSFIENKVNEMPLFCDSLSEYSDFKYKDFDDFSRAEVFNNLKEKRIILMTSITSEYEIILKKYLPDINEINFRHEAKLGLNIMLNPIIRPLINVKNAEYIAHREYFLNINIEASDEHIETNKYIEKDIMFKTGDLVVHEEYGLGRYDGLEIVTTNEIPNEYIKIIYSGNESLYVPLRSVELITKFHKTDIQTNINYDSLSSNKWLNNKNKAAKRAYDHAAEILDIESRRQASTSSVLKIDDESFEEFNKDFPYIETPDQVEAISSIKKDISLIKPMNRVLCGDVGFGKTEVAMRSAYISIHSNKQVIILCPSTVLSDQHYESFLKRYKNFPVNIKLLNRHSGSKNKTSIVSSFNNNEIDILIGTHALFTSRIDFSNVGLLIVDEEHKFGIKQKDLIKSRQENIHILYLSATPIPRTMNFIFSGLKEFSFLHSPPVNRISIKSFLKIHTNQLIKEAITREISRGGQCFIVQNDISKIENLKNEINKLLPEITIGIAHGQLNKTDISKVMTGFDIGEVDVLICTTIVEMGLDIPNANTIVIIDAQNFGLSQLHQLRGRVGRSSSQGYCYFLIPTPDLSKIAKERLDSIIRLSALGSGFFIAQEDLEIRGGGEMLGDKQSGHINTVGINLYLSMLKSALNKFKSNNEKELIRTEVNFYDSSYISDTYLPSALERLKIYKSINSAENLEELNKVKANLEDRCGSIPEETLNLINNAEIGLLINSRGIKKVSSNENKTSLLMSPNIKKYVFDNILTLITNEPNIYSINKDNRFIIDMIEPVPANRRRIISKLLNDII</sequence>
<feature type="domain" description="Helicase C-terminal" evidence="11">
    <location>
        <begin position="756"/>
        <end position="913"/>
    </location>
</feature>
<keyword evidence="4 9" id="KW-0378">Hydrolase</keyword>
<dbReference type="Gene3D" id="3.30.2060.10">
    <property type="entry name" value="Penicillin-binding protein 1b domain"/>
    <property type="match status" value="1"/>
</dbReference>
<dbReference type="InterPro" id="IPR047112">
    <property type="entry name" value="RecG/Mfd"/>
</dbReference>
<dbReference type="InterPro" id="IPR037235">
    <property type="entry name" value="TRCF-like_C_D7"/>
</dbReference>
<dbReference type="Gene3D" id="3.40.50.300">
    <property type="entry name" value="P-loop containing nucleotide triphosphate hydrolases"/>
    <property type="match status" value="2"/>
</dbReference>
<dbReference type="InterPro" id="IPR014001">
    <property type="entry name" value="Helicase_ATP-bd"/>
</dbReference>
<keyword evidence="6 9" id="KW-0067">ATP-binding</keyword>
<dbReference type="PROSITE" id="PS51194">
    <property type="entry name" value="HELICASE_CTER"/>
    <property type="match status" value="1"/>
</dbReference>
<dbReference type="Pfam" id="PF03461">
    <property type="entry name" value="TRCF"/>
    <property type="match status" value="1"/>
</dbReference>
<dbReference type="SUPFAM" id="SSF52540">
    <property type="entry name" value="P-loop containing nucleoside triphosphate hydrolases"/>
    <property type="match status" value="2"/>
</dbReference>
<evidence type="ECO:0000313" key="12">
    <source>
        <dbReference type="EMBL" id="RZO20648.1"/>
    </source>
</evidence>
<dbReference type="InterPro" id="IPR003711">
    <property type="entry name" value="CarD-like/TRCF_RID"/>
</dbReference>
<keyword evidence="5" id="KW-0347">Helicase</keyword>
<comment type="similarity">
    <text evidence="9">In the C-terminal section; belongs to the helicase family. RecG subfamily.</text>
</comment>
<keyword evidence="1 9" id="KW-0963">Cytoplasm</keyword>
<dbReference type="Gene3D" id="2.40.10.170">
    <property type="match status" value="1"/>
</dbReference>
<dbReference type="PROSITE" id="PS51192">
    <property type="entry name" value="HELICASE_ATP_BIND_1"/>
    <property type="match status" value="1"/>
</dbReference>
<dbReference type="SMART" id="SM00982">
    <property type="entry name" value="TRCF"/>
    <property type="match status" value="1"/>
</dbReference>
<dbReference type="PANTHER" id="PTHR47964:SF1">
    <property type="entry name" value="ATP-DEPENDENT DNA HELICASE HOMOLOG RECG, CHLOROPLASTIC"/>
    <property type="match status" value="1"/>
</dbReference>
<dbReference type="InterPro" id="IPR027417">
    <property type="entry name" value="P-loop_NTPase"/>
</dbReference>